<evidence type="ECO:0000256" key="4">
    <source>
        <dbReference type="ARBA" id="ARBA00022723"/>
    </source>
</evidence>
<dbReference type="PANTHER" id="PTHR43726">
    <property type="entry name" value="3-METHYLORNITHINE SYNTHASE"/>
    <property type="match status" value="1"/>
</dbReference>
<keyword evidence="4" id="KW-0479">Metal-binding</keyword>
<feature type="domain" description="Radical SAM core" evidence="8">
    <location>
        <begin position="49"/>
        <end position="268"/>
    </location>
</feature>
<name>A0ABS8HW02_9FIRM</name>
<dbReference type="InterPro" id="IPR024021">
    <property type="entry name" value="FeFe-hyd_HydE_rSAM"/>
</dbReference>
<dbReference type="SFLD" id="SFLDG01082">
    <property type="entry name" value="B12-binding_domain_containing"/>
    <property type="match status" value="1"/>
</dbReference>
<evidence type="ECO:0000313" key="10">
    <source>
        <dbReference type="Proteomes" id="UP001165492"/>
    </source>
</evidence>
<dbReference type="InterPro" id="IPR013785">
    <property type="entry name" value="Aldolase_TIM"/>
</dbReference>
<keyword evidence="2" id="KW-0004">4Fe-4S</keyword>
<dbReference type="SMART" id="SM00876">
    <property type="entry name" value="BATS"/>
    <property type="match status" value="1"/>
</dbReference>
<dbReference type="InterPro" id="IPR010722">
    <property type="entry name" value="BATS_dom"/>
</dbReference>
<proteinExistence type="predicted"/>
<comment type="cofactor">
    <cofactor evidence="7">
        <name>[2Fe-2S] cluster</name>
        <dbReference type="ChEBI" id="CHEBI:190135"/>
    </cofactor>
</comment>
<dbReference type="SFLD" id="SFLDG01060">
    <property type="entry name" value="BATS_domain_containing"/>
    <property type="match status" value="1"/>
</dbReference>
<evidence type="ECO:0000256" key="7">
    <source>
        <dbReference type="ARBA" id="ARBA00034078"/>
    </source>
</evidence>
<dbReference type="Proteomes" id="UP001165492">
    <property type="component" value="Unassembled WGS sequence"/>
</dbReference>
<dbReference type="SFLD" id="SFLDS00029">
    <property type="entry name" value="Radical_SAM"/>
    <property type="match status" value="1"/>
</dbReference>
<dbReference type="NCBIfam" id="TIGR03956">
    <property type="entry name" value="rSAM_HydE"/>
    <property type="match status" value="1"/>
</dbReference>
<dbReference type="SUPFAM" id="SSF102114">
    <property type="entry name" value="Radical SAM enzymes"/>
    <property type="match status" value="1"/>
</dbReference>
<reference evidence="9" key="1">
    <citation type="submission" date="2021-11" db="EMBL/GenBank/DDBJ databases">
        <title>Description of a new species Pelosinus isolated from the bottom sediments of Lake Baikal.</title>
        <authorList>
            <person name="Zakharyuk A."/>
        </authorList>
    </citation>
    <scope>NUCLEOTIDE SEQUENCE</scope>
    <source>
        <strain evidence="9">Bkl1</strain>
    </source>
</reference>
<keyword evidence="10" id="KW-1185">Reference proteome</keyword>
<accession>A0ABS8HW02</accession>
<evidence type="ECO:0000256" key="3">
    <source>
        <dbReference type="ARBA" id="ARBA00022691"/>
    </source>
</evidence>
<evidence type="ECO:0000259" key="8">
    <source>
        <dbReference type="PROSITE" id="PS51918"/>
    </source>
</evidence>
<keyword evidence="6" id="KW-0411">Iron-sulfur</keyword>
<evidence type="ECO:0000256" key="2">
    <source>
        <dbReference type="ARBA" id="ARBA00022485"/>
    </source>
</evidence>
<dbReference type="InterPro" id="IPR058240">
    <property type="entry name" value="rSAM_sf"/>
</dbReference>
<comment type="caution">
    <text evidence="9">The sequence shown here is derived from an EMBL/GenBank/DDBJ whole genome shotgun (WGS) entry which is preliminary data.</text>
</comment>
<dbReference type="SMART" id="SM00729">
    <property type="entry name" value="Elp3"/>
    <property type="match status" value="1"/>
</dbReference>
<dbReference type="CDD" id="cd01335">
    <property type="entry name" value="Radical_SAM"/>
    <property type="match status" value="1"/>
</dbReference>
<evidence type="ECO:0000313" key="9">
    <source>
        <dbReference type="EMBL" id="MCC5466149.1"/>
    </source>
</evidence>
<evidence type="ECO:0000256" key="6">
    <source>
        <dbReference type="ARBA" id="ARBA00023014"/>
    </source>
</evidence>
<organism evidence="9 10">
    <name type="scientific">Pelosinus baikalensis</name>
    <dbReference type="NCBI Taxonomy" id="2892015"/>
    <lineage>
        <taxon>Bacteria</taxon>
        <taxon>Bacillati</taxon>
        <taxon>Bacillota</taxon>
        <taxon>Negativicutes</taxon>
        <taxon>Selenomonadales</taxon>
        <taxon>Sporomusaceae</taxon>
        <taxon>Pelosinus</taxon>
    </lineage>
</organism>
<dbReference type="PROSITE" id="PS51918">
    <property type="entry name" value="RADICAL_SAM"/>
    <property type="match status" value="1"/>
</dbReference>
<sequence length="360" mass="40671">MAKIVDIINKAETTHSLTKEEIVDLLRCDEYDQQLFLAADRVRSQYVGDQVHLRGLIEFSNICQQNCFYCGLRKENTKVKRYKLTPDTIIDLADKAKSYNYKTVVLQSGESQSYTVADMQYIIRSIKALGLAITLSLGEKSRDEYQFYKEAGADRYLLRIETTNSRIYKELHPGMSFENRLRCLQDLKDLGYELGTGCLVGLPNQTMECLADDILFFKSLDADMIGLGPFIPNADTPLAQERGGTFNTSIKVMAITRLLLPDANIPATTAMETLDKNGRIIALQSGANVVMPNVTEGEYRKMYMLYPGKICVNDTPKHCVSCITGKIQGIGRHISTEFGFRQSKKLTNNLQEYAEKERNM</sequence>
<dbReference type="SFLD" id="SFLDF00348">
    <property type="entry name" value="FeFe_hydrogenase_maturase_(Hyd"/>
    <property type="match status" value="1"/>
</dbReference>
<keyword evidence="3" id="KW-0949">S-adenosyl-L-methionine</keyword>
<protein>
    <submittedName>
        <fullName evidence="9">[FeFe] hydrogenase H-cluster radical SAM maturase HydE</fullName>
    </submittedName>
</protein>
<dbReference type="PIRSF" id="PIRSF004762">
    <property type="entry name" value="CHP00423"/>
    <property type="match status" value="1"/>
</dbReference>
<dbReference type="Gene3D" id="3.20.20.70">
    <property type="entry name" value="Aldolase class I"/>
    <property type="match status" value="1"/>
</dbReference>
<dbReference type="InterPro" id="IPR007197">
    <property type="entry name" value="rSAM"/>
</dbReference>
<keyword evidence="5" id="KW-0408">Iron</keyword>
<dbReference type="PANTHER" id="PTHR43726:SF1">
    <property type="entry name" value="BIOTIN SYNTHASE"/>
    <property type="match status" value="1"/>
</dbReference>
<dbReference type="SFLD" id="SFLDG01280">
    <property type="entry name" value="HydE/PylB-like"/>
    <property type="match status" value="1"/>
</dbReference>
<dbReference type="EMBL" id="JAJHJB010000015">
    <property type="protein sequence ID" value="MCC5466149.1"/>
    <property type="molecule type" value="Genomic_DNA"/>
</dbReference>
<evidence type="ECO:0000256" key="5">
    <source>
        <dbReference type="ARBA" id="ARBA00023004"/>
    </source>
</evidence>
<dbReference type="InterPro" id="IPR006638">
    <property type="entry name" value="Elp3/MiaA/NifB-like_rSAM"/>
</dbReference>
<comment type="cofactor">
    <cofactor evidence="1">
        <name>[4Fe-4S] cluster</name>
        <dbReference type="ChEBI" id="CHEBI:49883"/>
    </cofactor>
</comment>
<dbReference type="Pfam" id="PF04055">
    <property type="entry name" value="Radical_SAM"/>
    <property type="match status" value="1"/>
</dbReference>
<dbReference type="InterPro" id="IPR034422">
    <property type="entry name" value="HydE/PylB-like"/>
</dbReference>
<dbReference type="RefSeq" id="WP_229535327.1">
    <property type="nucleotide sequence ID" value="NZ_JAJHJB010000015.1"/>
</dbReference>
<evidence type="ECO:0000256" key="1">
    <source>
        <dbReference type="ARBA" id="ARBA00001966"/>
    </source>
</evidence>
<gene>
    <name evidence="9" type="primary">hydE</name>
    <name evidence="9" type="ORF">LMF89_12365</name>
</gene>